<comment type="caution">
    <text evidence="1">The sequence shown here is derived from an EMBL/GenBank/DDBJ whole genome shotgun (WGS) entry which is preliminary data.</text>
</comment>
<dbReference type="AlphaFoldDB" id="A0A0F9JTF6"/>
<organism evidence="1">
    <name type="scientific">marine sediment metagenome</name>
    <dbReference type="NCBI Taxonomy" id="412755"/>
    <lineage>
        <taxon>unclassified sequences</taxon>
        <taxon>metagenomes</taxon>
        <taxon>ecological metagenomes</taxon>
    </lineage>
</organism>
<evidence type="ECO:0000313" key="1">
    <source>
        <dbReference type="EMBL" id="KKM02213.1"/>
    </source>
</evidence>
<name>A0A0F9JTF6_9ZZZZ</name>
<accession>A0A0F9JTF6</accession>
<feature type="non-terminal residue" evidence="1">
    <location>
        <position position="403"/>
    </location>
</feature>
<protein>
    <submittedName>
        <fullName evidence="1">Uncharacterized protein</fullName>
    </submittedName>
</protein>
<dbReference type="EMBL" id="LAZR01016994">
    <property type="protein sequence ID" value="KKM02213.1"/>
    <property type="molecule type" value="Genomic_DNA"/>
</dbReference>
<reference evidence="1" key="1">
    <citation type="journal article" date="2015" name="Nature">
        <title>Complex archaea that bridge the gap between prokaryotes and eukaryotes.</title>
        <authorList>
            <person name="Spang A."/>
            <person name="Saw J.H."/>
            <person name="Jorgensen S.L."/>
            <person name="Zaremba-Niedzwiedzka K."/>
            <person name="Martijn J."/>
            <person name="Lind A.E."/>
            <person name="van Eijk R."/>
            <person name="Schleper C."/>
            <person name="Guy L."/>
            <person name="Ettema T.J."/>
        </authorList>
    </citation>
    <scope>NUCLEOTIDE SEQUENCE</scope>
</reference>
<gene>
    <name evidence="1" type="ORF">LCGC14_1786660</name>
</gene>
<proteinExistence type="predicted"/>
<sequence length="403" mass="46249">MSYYPYVYGAQTQKLTSKEIQEIGARLEVEYNGGSIELDIHNINLIANKYSTSDTIVPFHHSIVAPIINRENTSYVNPPARMGVNKNDKPVSNRVQMQIDKVYKDMQFDLFMQKFERYAALQGTVFAKPAYDEVNKIMRVTEIYPSNDTLELKGEPLFPGVPKELTYSFTTLDEEDKEVKFTVLWTPTELKVTKTIDGTETELSPVPHKFGRLPWAMLKYQVDNTQILGYPDTELDSFCKMRSRVLHNAVARLYLSDFEKLLVTGVNADEALSSIRKKIIAFPAKKIEGSDQVIQPTAEFISPDGQDALNLLEAYSKLWKQLQDTRGHVSKPFSRGSDHASAEAIRLGSVELYNMQQCKRKFLETFEQLFWNLVKYFNNLFESVKIPEDTQLLINFKPEPYSF</sequence>